<dbReference type="PRINTS" id="PR00080">
    <property type="entry name" value="SDRFAMILY"/>
</dbReference>
<dbReference type="PANTHER" id="PTHR42760">
    <property type="entry name" value="SHORT-CHAIN DEHYDROGENASES/REDUCTASES FAMILY MEMBER"/>
    <property type="match status" value="1"/>
</dbReference>
<keyword evidence="7" id="KW-1185">Reference proteome</keyword>
<dbReference type="Pfam" id="PF13561">
    <property type="entry name" value="adh_short_C2"/>
    <property type="match status" value="1"/>
</dbReference>
<reference evidence="6" key="1">
    <citation type="submission" date="2023-03" db="EMBL/GenBank/DDBJ databases">
        <authorList>
            <person name="Steffen K."/>
            <person name="Cardenas P."/>
        </authorList>
    </citation>
    <scope>NUCLEOTIDE SEQUENCE</scope>
</reference>
<proteinExistence type="inferred from homology"/>
<dbReference type="FunFam" id="3.40.50.720:FF:000084">
    <property type="entry name" value="Short-chain dehydrogenase reductase"/>
    <property type="match status" value="1"/>
</dbReference>
<dbReference type="Proteomes" id="UP001174909">
    <property type="component" value="Unassembled WGS sequence"/>
</dbReference>
<accession>A0AA35RFE4</accession>
<dbReference type="GO" id="GO:0016616">
    <property type="term" value="F:oxidoreductase activity, acting on the CH-OH group of donors, NAD or NADP as acceptor"/>
    <property type="evidence" value="ECO:0007669"/>
    <property type="project" value="TreeGrafter"/>
</dbReference>
<dbReference type="Gene3D" id="3.40.50.720">
    <property type="entry name" value="NAD(P)-binding Rossmann-like Domain"/>
    <property type="match status" value="1"/>
</dbReference>
<dbReference type="EMBL" id="CASHTH010001038">
    <property type="protein sequence ID" value="CAI8010470.1"/>
    <property type="molecule type" value="Genomic_DNA"/>
</dbReference>
<sequence length="250" mass="25987">MRLAGKVAFISGGARGMGAAEVRLFSAEGATVAFGDVLEEEGSALAAEIADKGGQALFLSLDVTSAAQWQAVIDATVARFGKLDILVNNAGVSGAGLVEDVSEAEWDRVMDINAKGVFLGTKTVLPVLRHNGGGSIINISSQLALVGVDNSSSQYMASKGAVRIFTKATAIQYAKDGIRANSVHPGPIATPMTEGGRTDPDRYNTTISRIPLGRYGEPDDVAYGVLFLASDESSFMTGSELVIDGGWTAQ</sequence>
<evidence type="ECO:0000313" key="7">
    <source>
        <dbReference type="Proteomes" id="UP001174909"/>
    </source>
</evidence>
<evidence type="ECO:0000256" key="5">
    <source>
        <dbReference type="ARBA" id="ARBA00041707"/>
    </source>
</evidence>
<comment type="similarity">
    <text evidence="2">Belongs to the short-chain dehydrogenases/reductases (SDR) family.</text>
</comment>
<dbReference type="InterPro" id="IPR002347">
    <property type="entry name" value="SDR_fam"/>
</dbReference>
<comment type="caution">
    <text evidence="6">The sequence shown here is derived from an EMBL/GenBank/DDBJ whole genome shotgun (WGS) entry which is preliminary data.</text>
</comment>
<gene>
    <name evidence="6" type="ORF">GBAR_LOCUS6907</name>
</gene>
<name>A0AA35RFE4_GEOBA</name>
<protein>
    <recommendedName>
        <fullName evidence="5">3-ketoacyl-[acyl-carrier-protein] reductase beta subunit</fullName>
    </recommendedName>
    <alternativeName>
        <fullName evidence="4">Quinone reductase CBR4</fullName>
    </alternativeName>
</protein>
<dbReference type="PANTHER" id="PTHR42760:SF133">
    <property type="entry name" value="3-OXOACYL-[ACYL-CARRIER-PROTEIN] REDUCTASE"/>
    <property type="match status" value="1"/>
</dbReference>
<evidence type="ECO:0000256" key="1">
    <source>
        <dbReference type="ARBA" id="ARBA00005194"/>
    </source>
</evidence>
<dbReference type="SUPFAM" id="SSF51735">
    <property type="entry name" value="NAD(P)-binding Rossmann-fold domains"/>
    <property type="match status" value="1"/>
</dbReference>
<organism evidence="6 7">
    <name type="scientific">Geodia barretti</name>
    <name type="common">Barrett's horny sponge</name>
    <dbReference type="NCBI Taxonomy" id="519541"/>
    <lineage>
        <taxon>Eukaryota</taxon>
        <taxon>Metazoa</taxon>
        <taxon>Porifera</taxon>
        <taxon>Demospongiae</taxon>
        <taxon>Heteroscleromorpha</taxon>
        <taxon>Tetractinellida</taxon>
        <taxon>Astrophorina</taxon>
        <taxon>Geodiidae</taxon>
        <taxon>Geodia</taxon>
    </lineage>
</organism>
<dbReference type="PRINTS" id="PR00081">
    <property type="entry name" value="GDHRDH"/>
</dbReference>
<comment type="pathway">
    <text evidence="1">Lipid metabolism; fatty acid biosynthesis.</text>
</comment>
<evidence type="ECO:0000256" key="2">
    <source>
        <dbReference type="ARBA" id="ARBA00006484"/>
    </source>
</evidence>
<evidence type="ECO:0000256" key="3">
    <source>
        <dbReference type="ARBA" id="ARBA00023002"/>
    </source>
</evidence>
<evidence type="ECO:0000256" key="4">
    <source>
        <dbReference type="ARBA" id="ARBA00041580"/>
    </source>
</evidence>
<dbReference type="AlphaFoldDB" id="A0AA35RFE4"/>
<dbReference type="NCBIfam" id="NF005559">
    <property type="entry name" value="PRK07231.1"/>
    <property type="match status" value="1"/>
</dbReference>
<evidence type="ECO:0000313" key="6">
    <source>
        <dbReference type="EMBL" id="CAI8010470.1"/>
    </source>
</evidence>
<keyword evidence="3" id="KW-0560">Oxidoreductase</keyword>
<dbReference type="InterPro" id="IPR036291">
    <property type="entry name" value="NAD(P)-bd_dom_sf"/>
</dbReference>